<evidence type="ECO:0000256" key="4">
    <source>
        <dbReference type="PROSITE-ProRule" id="PRU00409"/>
    </source>
</evidence>
<evidence type="ECO:0000256" key="3">
    <source>
        <dbReference type="ARBA" id="ARBA00022840"/>
    </source>
</evidence>
<keyword evidence="3 4" id="KW-0067">ATP-binding</keyword>
<organism evidence="6 7">
    <name type="scientific">Solobacterium moorei F0204</name>
    <dbReference type="NCBI Taxonomy" id="706433"/>
    <lineage>
        <taxon>Bacteria</taxon>
        <taxon>Bacillati</taxon>
        <taxon>Bacillota</taxon>
        <taxon>Erysipelotrichia</taxon>
        <taxon>Erysipelotrichales</taxon>
        <taxon>Erysipelotrichaceae</taxon>
        <taxon>Solobacterium</taxon>
    </lineage>
</organism>
<dbReference type="Gene3D" id="3.30.1490.20">
    <property type="entry name" value="ATP-grasp fold, A domain"/>
    <property type="match status" value="1"/>
</dbReference>
<dbReference type="Gene3D" id="3.30.470.20">
    <property type="entry name" value="ATP-grasp fold, B domain"/>
    <property type="match status" value="1"/>
</dbReference>
<keyword evidence="7" id="KW-1185">Reference proteome</keyword>
<dbReference type="eggNOG" id="COG0151">
    <property type="taxonomic scope" value="Bacteria"/>
</dbReference>
<dbReference type="PANTHER" id="PTHR43585">
    <property type="entry name" value="FUMIPYRROLE BIOSYNTHESIS PROTEIN C"/>
    <property type="match status" value="1"/>
</dbReference>
<evidence type="ECO:0000256" key="2">
    <source>
        <dbReference type="ARBA" id="ARBA00022741"/>
    </source>
</evidence>
<dbReference type="HOGENOM" id="CLU_056352_0_0_9"/>
<feature type="domain" description="ATP-grasp" evidence="5">
    <location>
        <begin position="141"/>
        <end position="338"/>
    </location>
</feature>
<dbReference type="PROSITE" id="PS50975">
    <property type="entry name" value="ATP_GRASP"/>
    <property type="match status" value="1"/>
</dbReference>
<dbReference type="InterPro" id="IPR013815">
    <property type="entry name" value="ATP_grasp_subdomain_1"/>
</dbReference>
<proteinExistence type="predicted"/>
<dbReference type="PANTHER" id="PTHR43585:SF2">
    <property type="entry name" value="ATP-GRASP ENZYME FSQD"/>
    <property type="match status" value="1"/>
</dbReference>
<dbReference type="InterPro" id="IPR011761">
    <property type="entry name" value="ATP-grasp"/>
</dbReference>
<keyword evidence="2 4" id="KW-0547">Nucleotide-binding</keyword>
<evidence type="ECO:0000256" key="1">
    <source>
        <dbReference type="ARBA" id="ARBA00022598"/>
    </source>
</evidence>
<reference evidence="6 7" key="1">
    <citation type="submission" date="2010-08" db="EMBL/GenBank/DDBJ databases">
        <authorList>
            <person name="Weinstock G."/>
            <person name="Sodergren E."/>
            <person name="Clifton S."/>
            <person name="Fulton L."/>
            <person name="Fulton B."/>
            <person name="Courtney L."/>
            <person name="Fronick C."/>
            <person name="Harrison M."/>
            <person name="Strong C."/>
            <person name="Farmer C."/>
            <person name="Delahaunty K."/>
            <person name="Markovic C."/>
            <person name="Hall O."/>
            <person name="Minx P."/>
            <person name="Tomlinson C."/>
            <person name="Mitreva M."/>
            <person name="Hou S."/>
            <person name="Chen J."/>
            <person name="Wollam A."/>
            <person name="Pepin K.H."/>
            <person name="Johnson M."/>
            <person name="Bhonagiri V."/>
            <person name="Zhang X."/>
            <person name="Suruliraj S."/>
            <person name="Warren W."/>
            <person name="Chinwalla A."/>
            <person name="Mardis E.R."/>
            <person name="Wilson R.K."/>
        </authorList>
    </citation>
    <scope>NUCLEOTIDE SEQUENCE [LARGE SCALE GENOMIC DNA]</scope>
    <source>
        <strain evidence="6 7">F0204</strain>
    </source>
</reference>
<comment type="caution">
    <text evidence="6">The sequence shown here is derived from an EMBL/GenBank/DDBJ whole genome shotgun (WGS) entry which is preliminary data.</text>
</comment>
<name>E7MR08_9FIRM</name>
<dbReference type="InterPro" id="IPR052032">
    <property type="entry name" value="ATP-dep_AA_Ligase"/>
</dbReference>
<dbReference type="Proteomes" id="UP000004097">
    <property type="component" value="Unassembled WGS sequence"/>
</dbReference>
<dbReference type="SUPFAM" id="SSF56059">
    <property type="entry name" value="Glutathione synthetase ATP-binding domain-like"/>
    <property type="match status" value="1"/>
</dbReference>
<protein>
    <submittedName>
        <fullName evidence="6">Putative phosphoribosylamine--glycine ligase</fullName>
    </submittedName>
</protein>
<gene>
    <name evidence="6" type="ORF">HMPREF9430_01999</name>
</gene>
<dbReference type="EMBL" id="AECQ01000041">
    <property type="protein sequence ID" value="EFW23501.1"/>
    <property type="molecule type" value="Genomic_DNA"/>
</dbReference>
<accession>E7MR08</accession>
<dbReference type="AlphaFoldDB" id="E7MR08"/>
<evidence type="ECO:0000313" key="6">
    <source>
        <dbReference type="EMBL" id="EFW23501.1"/>
    </source>
</evidence>
<sequence length="430" mass="50232">MCLLHLYTLKYAKIITKQVNIMQKNFIFISPNFPKTYYQFPLAWKQLGGRSLAISDANYNSLSDVQKSAFDDYYQVSSLENYDEVYRAVAWFAHRYGKIDWLESNNEYWLFQDAKLRQDFNITTGDKADDVMHYKLKSEMKAYYHKANVPTARYHIVSTLEAGKEFISKVGYPVVVKPNNGVGSSATWKICNEGELEDFYKIQLPHEYIMEEYVPGYILSFDGIVDENNKIVYRTCHIFPNPVMEIVNGKTDCVFWNEIDIPKDLNQMGERLIHAFNLRSRFFHTEYFRMTEDKEGLGKKGDLIGLEVNMRPPGGYMTDMINYSQDINIYMIYAKMCMHVQNMVSPHPIYHCVYVGLRDGSHYAHSGLEIFQRFGANIVMHERMPQVLDAAMGNEFYVARFKTMKELHEFVDFVTEKEVKPHADKLPQEL</sequence>
<dbReference type="STRING" id="706433.HMPREF9430_01999"/>
<dbReference type="GO" id="GO:0016874">
    <property type="term" value="F:ligase activity"/>
    <property type="evidence" value="ECO:0007669"/>
    <property type="project" value="UniProtKB-KW"/>
</dbReference>
<dbReference type="GO" id="GO:0046872">
    <property type="term" value="F:metal ion binding"/>
    <property type="evidence" value="ECO:0007669"/>
    <property type="project" value="InterPro"/>
</dbReference>
<keyword evidence="1 6" id="KW-0436">Ligase</keyword>
<dbReference type="GO" id="GO:0005524">
    <property type="term" value="F:ATP binding"/>
    <property type="evidence" value="ECO:0007669"/>
    <property type="project" value="UniProtKB-UniRule"/>
</dbReference>
<evidence type="ECO:0000313" key="7">
    <source>
        <dbReference type="Proteomes" id="UP000004097"/>
    </source>
</evidence>
<evidence type="ECO:0000259" key="5">
    <source>
        <dbReference type="PROSITE" id="PS50975"/>
    </source>
</evidence>